<dbReference type="GO" id="GO:0008241">
    <property type="term" value="F:peptidyl-dipeptidase activity"/>
    <property type="evidence" value="ECO:0007669"/>
    <property type="project" value="UniProtKB-EC"/>
</dbReference>
<reference evidence="9 10" key="1">
    <citation type="submission" date="2021-03" db="EMBL/GenBank/DDBJ databases">
        <title>Gelidibacter sp. nov., isolated from costal sediment.</title>
        <authorList>
            <person name="Lun K.-Y."/>
        </authorList>
    </citation>
    <scope>NUCLEOTIDE SEQUENCE [LARGE SCALE GENOMIC DNA]</scope>
    <source>
        <strain evidence="9 10">DF109</strain>
    </source>
</reference>
<dbReference type="InterPro" id="IPR005320">
    <property type="entry name" value="Peptidase_S51"/>
</dbReference>
<dbReference type="Gene3D" id="3.40.50.880">
    <property type="match status" value="1"/>
</dbReference>
<evidence type="ECO:0000256" key="7">
    <source>
        <dbReference type="ARBA" id="ARBA00022801"/>
    </source>
</evidence>
<dbReference type="RefSeq" id="WP_208232128.1">
    <property type="nucleotide sequence ID" value="NZ_JAGEVG010000002.1"/>
</dbReference>
<protein>
    <recommendedName>
        <fullName evidence="5">Cyanophycinase</fullName>
        <ecNumber evidence="4">3.4.15.6</ecNumber>
    </recommendedName>
</protein>
<dbReference type="PANTHER" id="PTHR36175:SF1">
    <property type="entry name" value="CYANOPHYCINASE"/>
    <property type="match status" value="1"/>
</dbReference>
<dbReference type="GO" id="GO:0004180">
    <property type="term" value="F:carboxypeptidase activity"/>
    <property type="evidence" value="ECO:0007669"/>
    <property type="project" value="UniProtKB-KW"/>
</dbReference>
<comment type="function">
    <text evidence="2">Exopeptidase that catalyzes the hydrolytic cleavage of multi-L-arginyl-poly-L-aspartic acid (cyanophycin; a water-insoluble reserve polymer) into aspartate-arginine dipeptides.</text>
</comment>
<dbReference type="InterPro" id="IPR011811">
    <property type="entry name" value="Peptidase_S51_cyanophycinase"/>
</dbReference>
<evidence type="ECO:0000256" key="1">
    <source>
        <dbReference type="ARBA" id="ARBA00001092"/>
    </source>
</evidence>
<keyword evidence="7 9" id="KW-0378">Hydrolase</keyword>
<keyword evidence="9" id="KW-0121">Carboxypeptidase</keyword>
<gene>
    <name evidence="9" type="ORF">J4051_02250</name>
</gene>
<evidence type="ECO:0000256" key="4">
    <source>
        <dbReference type="ARBA" id="ARBA00013115"/>
    </source>
</evidence>
<sequence length="285" mass="30766">MTVKGTLIPIGGNEDKGKNESEKHILEFIDEGILYHVKQQAGGKDANIVVIPTASSIPEEVGENYLSAFTDLGCENVTVLDIRSKKDSESQRAIDLVKAANCIMFSGGNQSKITNKIGGTTIHKIMMERFQNEVGFVIAGTSAGAMAMGREMIAGGRATEAFVKGAVTMYKGLGFVPELLIDTHFIQRGRFGRITGAIAKFPNLLGIGLAEDTGLIIKNGKCLVIGSGMVIVFDGHHITHNKEKILDDGTPMTIANLTVHVLSNGDRYYIDERMVNVLPIEADFI</sequence>
<comment type="catalytic activity">
    <reaction evidence="1">
        <text>[L-4-(L-arginin-2-N-yl)aspartate](n) + H2O = [L-4-(L-arginin-2-N-yl)aspartate](n-1) + L-4-(L-arginin-2-N-yl)aspartate</text>
        <dbReference type="Rhea" id="RHEA:12845"/>
        <dbReference type="Rhea" id="RHEA-COMP:13728"/>
        <dbReference type="Rhea" id="RHEA-COMP:13734"/>
        <dbReference type="ChEBI" id="CHEBI:15377"/>
        <dbReference type="ChEBI" id="CHEBI:137986"/>
        <dbReference type="ChEBI" id="CHEBI:137991"/>
        <dbReference type="EC" id="3.4.15.6"/>
    </reaction>
</comment>
<evidence type="ECO:0000256" key="2">
    <source>
        <dbReference type="ARBA" id="ARBA00002039"/>
    </source>
</evidence>
<comment type="caution">
    <text evidence="9">The sequence shown here is derived from an EMBL/GenBank/DDBJ whole genome shotgun (WGS) entry which is preliminary data.</text>
</comment>
<dbReference type="EC" id="3.4.15.6" evidence="4"/>
<keyword evidence="8" id="KW-0720">Serine protease</keyword>
<accession>A0ABS3SN00</accession>
<dbReference type="CDD" id="cd03145">
    <property type="entry name" value="GAT1_cyanophycinase"/>
    <property type="match status" value="1"/>
</dbReference>
<proteinExistence type="inferred from homology"/>
<keyword evidence="10" id="KW-1185">Reference proteome</keyword>
<evidence type="ECO:0000256" key="8">
    <source>
        <dbReference type="ARBA" id="ARBA00022825"/>
    </source>
</evidence>
<dbReference type="PIRSF" id="PIRSF032067">
    <property type="entry name" value="Cyanophycinase"/>
    <property type="match status" value="1"/>
</dbReference>
<dbReference type="InterPro" id="IPR029062">
    <property type="entry name" value="Class_I_gatase-like"/>
</dbReference>
<dbReference type="SUPFAM" id="SSF52317">
    <property type="entry name" value="Class I glutamine amidotransferase-like"/>
    <property type="match status" value="1"/>
</dbReference>
<dbReference type="Pfam" id="PF03575">
    <property type="entry name" value="Peptidase_S51"/>
    <property type="match status" value="1"/>
</dbReference>
<evidence type="ECO:0000256" key="6">
    <source>
        <dbReference type="ARBA" id="ARBA00022670"/>
    </source>
</evidence>
<dbReference type="Proteomes" id="UP000681315">
    <property type="component" value="Unassembled WGS sequence"/>
</dbReference>
<keyword evidence="6" id="KW-0645">Protease</keyword>
<name>A0ABS3SN00_9FLAO</name>
<evidence type="ECO:0000313" key="9">
    <source>
        <dbReference type="EMBL" id="MBO3097075.1"/>
    </source>
</evidence>
<dbReference type="NCBIfam" id="TIGR02069">
    <property type="entry name" value="cyanophycinase"/>
    <property type="match status" value="1"/>
</dbReference>
<dbReference type="EMBL" id="JAGEVG010000002">
    <property type="protein sequence ID" value="MBO3097075.1"/>
    <property type="molecule type" value="Genomic_DNA"/>
</dbReference>
<evidence type="ECO:0000313" key="10">
    <source>
        <dbReference type="Proteomes" id="UP000681315"/>
    </source>
</evidence>
<dbReference type="PANTHER" id="PTHR36175">
    <property type="entry name" value="CYANOPHYCINASE"/>
    <property type="match status" value="1"/>
</dbReference>
<organism evidence="9 10">
    <name type="scientific">Gelidibacter pelagius</name>
    <dbReference type="NCBI Taxonomy" id="2819985"/>
    <lineage>
        <taxon>Bacteria</taxon>
        <taxon>Pseudomonadati</taxon>
        <taxon>Bacteroidota</taxon>
        <taxon>Flavobacteriia</taxon>
        <taxon>Flavobacteriales</taxon>
        <taxon>Flavobacteriaceae</taxon>
        <taxon>Gelidibacter</taxon>
    </lineage>
</organism>
<comment type="similarity">
    <text evidence="3">Belongs to the peptidase S51 family.</text>
</comment>
<evidence type="ECO:0000256" key="5">
    <source>
        <dbReference type="ARBA" id="ARBA00015719"/>
    </source>
</evidence>
<evidence type="ECO:0000256" key="3">
    <source>
        <dbReference type="ARBA" id="ARBA00006534"/>
    </source>
</evidence>